<dbReference type="HOGENOM" id="CLU_3298120_0_0_12"/>
<dbReference type="EMBL" id="CP004120">
    <property type="protein sequence ID" value="AGT44163.1"/>
    <property type="molecule type" value="Genomic_DNA"/>
</dbReference>
<accession>S6A0G1</accession>
<organism evidence="1 2">
    <name type="scientific">Treponema pedis str. T A4</name>
    <dbReference type="NCBI Taxonomy" id="1291379"/>
    <lineage>
        <taxon>Bacteria</taxon>
        <taxon>Pseudomonadati</taxon>
        <taxon>Spirochaetota</taxon>
        <taxon>Spirochaetia</taxon>
        <taxon>Spirochaetales</taxon>
        <taxon>Treponemataceae</taxon>
        <taxon>Treponema</taxon>
    </lineage>
</organism>
<keyword evidence="2" id="KW-1185">Reference proteome</keyword>
<evidence type="ECO:0000313" key="2">
    <source>
        <dbReference type="Proteomes" id="UP000015620"/>
    </source>
</evidence>
<dbReference type="Proteomes" id="UP000015620">
    <property type="component" value="Chromosome"/>
</dbReference>
<dbReference type="AlphaFoldDB" id="S6A0G1"/>
<protein>
    <submittedName>
        <fullName evidence="1">Uncharacterized protein</fullName>
    </submittedName>
</protein>
<dbReference type="KEGG" id="tped:TPE_1681"/>
<reference evidence="1 2" key="1">
    <citation type="journal article" date="2013" name="PLoS ONE">
        <title>Genome-Wide Relatedness of Treponema pedis, from Gingiva and Necrotic Skin Lesions of Pigs, with the Human Oral Pathogen Treponema denticola.</title>
        <authorList>
            <person name="Svartstrom O."/>
            <person name="Mushtaq M."/>
            <person name="Pringle M."/>
            <person name="Segerman B."/>
        </authorList>
    </citation>
    <scope>NUCLEOTIDE SEQUENCE [LARGE SCALE GENOMIC DNA]</scope>
    <source>
        <strain evidence="1">T A4</strain>
    </source>
</reference>
<evidence type="ECO:0000313" key="1">
    <source>
        <dbReference type="EMBL" id="AGT44163.1"/>
    </source>
</evidence>
<sequence>MSIAPQNPKKRWEYIIFKKKYLRFFPYQRVKFFTHLSFFN</sequence>
<proteinExistence type="predicted"/>
<gene>
    <name evidence="1" type="ORF">TPE_1681</name>
</gene>
<name>S6A0G1_9SPIR</name>